<dbReference type="PANTHER" id="PTHR39452:SF1">
    <property type="entry name" value="CHEY-P PHOSPHATASE CHEX"/>
    <property type="match status" value="1"/>
</dbReference>
<dbReference type="RefSeq" id="WP_185980315.1">
    <property type="nucleotide sequence ID" value="NZ_CP060204.1"/>
</dbReference>
<dbReference type="Gene3D" id="3.40.1550.10">
    <property type="entry name" value="CheC-like"/>
    <property type="match status" value="1"/>
</dbReference>
<dbReference type="CDD" id="cd17906">
    <property type="entry name" value="CheX"/>
    <property type="match status" value="1"/>
</dbReference>
<dbReference type="Proteomes" id="UP000515480">
    <property type="component" value="Chromosome"/>
</dbReference>
<sequence length="154" mass="16690">MDAKLINPFVDAFTTVMPMLGFPEPTRTKLYAASDRVKSHGVSMLVGFTKQIRGNVVYNISEDTAKFIASQMMMGMPVETFDEMAQSAISELSNMLTAHTATNITGLGLDVDISTPSLSVGKDFDVKISDGQYLVVEMNLSGQMVDLAIAVDQN</sequence>
<evidence type="ECO:0000256" key="1">
    <source>
        <dbReference type="ARBA" id="ARBA00022500"/>
    </source>
</evidence>
<proteinExistence type="predicted"/>
<evidence type="ECO:0000313" key="3">
    <source>
        <dbReference type="EMBL" id="QNH54303.1"/>
    </source>
</evidence>
<dbReference type="InterPro" id="IPR028976">
    <property type="entry name" value="CheC-like_sf"/>
</dbReference>
<dbReference type="InterPro" id="IPR028051">
    <property type="entry name" value="CheX-like_dom"/>
</dbReference>
<reference evidence="3 4" key="1">
    <citation type="submission" date="2020-07" db="EMBL/GenBank/DDBJ databases">
        <title>Complete genome and description of Selenomonas timonensis sp. nov., a new bacterium isolated from a gingivitis subject.</title>
        <authorList>
            <person name="Antezack A."/>
        </authorList>
    </citation>
    <scope>NUCLEOTIDE SEQUENCE [LARGE SCALE GENOMIC DNA]</scope>
    <source>
        <strain evidence="3 4">Marseille-Q3039</strain>
    </source>
</reference>
<dbReference type="Pfam" id="PF13690">
    <property type="entry name" value="CheX"/>
    <property type="match status" value="1"/>
</dbReference>
<organism evidence="3 4">
    <name type="scientific">Selenomonas timonae</name>
    <dbReference type="NCBI Taxonomy" id="2754044"/>
    <lineage>
        <taxon>Bacteria</taxon>
        <taxon>Bacillati</taxon>
        <taxon>Bacillota</taxon>
        <taxon>Negativicutes</taxon>
        <taxon>Selenomonadales</taxon>
        <taxon>Selenomonadaceae</taxon>
        <taxon>Selenomonas</taxon>
    </lineage>
</organism>
<dbReference type="GO" id="GO:0006935">
    <property type="term" value="P:chemotaxis"/>
    <property type="evidence" value="ECO:0007669"/>
    <property type="project" value="UniProtKB-KW"/>
</dbReference>
<gene>
    <name evidence="3" type="ORF">H1B31_10755</name>
</gene>
<name>A0A7G7VJL0_9FIRM</name>
<protein>
    <submittedName>
        <fullName evidence="3">Chemotaxis protein CheX</fullName>
    </submittedName>
</protein>
<dbReference type="InterPro" id="IPR038756">
    <property type="entry name" value="CheX-like"/>
</dbReference>
<keyword evidence="1" id="KW-0145">Chemotaxis</keyword>
<dbReference type="SUPFAM" id="SSF103039">
    <property type="entry name" value="CheC-like"/>
    <property type="match status" value="1"/>
</dbReference>
<accession>A0A7G7VJL0</accession>
<dbReference type="EMBL" id="CP060204">
    <property type="protein sequence ID" value="QNH54303.1"/>
    <property type="molecule type" value="Genomic_DNA"/>
</dbReference>
<dbReference type="KEGG" id="stim:H1B31_10755"/>
<dbReference type="AlphaFoldDB" id="A0A7G7VJL0"/>
<evidence type="ECO:0000259" key="2">
    <source>
        <dbReference type="Pfam" id="PF13690"/>
    </source>
</evidence>
<keyword evidence="4" id="KW-1185">Reference proteome</keyword>
<evidence type="ECO:0000313" key="4">
    <source>
        <dbReference type="Proteomes" id="UP000515480"/>
    </source>
</evidence>
<dbReference type="PANTHER" id="PTHR39452">
    <property type="entry name" value="CHEY-P PHOSPHATASE CHEX"/>
    <property type="match status" value="1"/>
</dbReference>
<feature type="domain" description="Chemotaxis phosphatase CheX-like" evidence="2">
    <location>
        <begin position="42"/>
        <end position="136"/>
    </location>
</feature>